<keyword evidence="2" id="KW-0238">DNA-binding</keyword>
<dbReference type="RefSeq" id="WP_101683048.1">
    <property type="nucleotide sequence ID" value="NZ_PJRP01000009.1"/>
</dbReference>
<organism evidence="5 6">
    <name type="scientific">Cupriavidus pauculus</name>
    <dbReference type="NCBI Taxonomy" id="82633"/>
    <lineage>
        <taxon>Bacteria</taxon>
        <taxon>Pseudomonadati</taxon>
        <taxon>Pseudomonadota</taxon>
        <taxon>Betaproteobacteria</taxon>
        <taxon>Burkholderiales</taxon>
        <taxon>Burkholderiaceae</taxon>
        <taxon>Cupriavidus</taxon>
    </lineage>
</organism>
<comment type="caution">
    <text evidence="5">The sequence shown here is derived from an EMBL/GenBank/DDBJ whole genome shotgun (WGS) entry which is preliminary data.</text>
</comment>
<accession>A0A2N5C9M4</accession>
<dbReference type="InterPro" id="IPR002104">
    <property type="entry name" value="Integrase_catalytic"/>
</dbReference>
<dbReference type="GO" id="GO:0015074">
    <property type="term" value="P:DNA integration"/>
    <property type="evidence" value="ECO:0007669"/>
    <property type="project" value="UniProtKB-KW"/>
</dbReference>
<evidence type="ECO:0000313" key="6">
    <source>
        <dbReference type="Proteomes" id="UP000234341"/>
    </source>
</evidence>
<dbReference type="InterPro" id="IPR013762">
    <property type="entry name" value="Integrase-like_cat_sf"/>
</dbReference>
<evidence type="ECO:0000313" key="5">
    <source>
        <dbReference type="EMBL" id="PLP98899.1"/>
    </source>
</evidence>
<dbReference type="PROSITE" id="PS51898">
    <property type="entry name" value="TYR_RECOMBINASE"/>
    <property type="match status" value="1"/>
</dbReference>
<feature type="domain" description="Tyr recombinase" evidence="4">
    <location>
        <begin position="165"/>
        <end position="343"/>
    </location>
</feature>
<dbReference type="SUPFAM" id="SSF56349">
    <property type="entry name" value="DNA breaking-rejoining enzymes"/>
    <property type="match status" value="1"/>
</dbReference>
<protein>
    <recommendedName>
        <fullName evidence="4">Tyr recombinase domain-containing protein</fullName>
    </recommendedName>
</protein>
<keyword evidence="1" id="KW-0229">DNA integration</keyword>
<dbReference type="InterPro" id="IPR010998">
    <property type="entry name" value="Integrase_recombinase_N"/>
</dbReference>
<dbReference type="AlphaFoldDB" id="A0A2N5C9M4"/>
<dbReference type="InterPro" id="IPR011010">
    <property type="entry name" value="DNA_brk_join_enz"/>
</dbReference>
<evidence type="ECO:0000256" key="3">
    <source>
        <dbReference type="ARBA" id="ARBA00023172"/>
    </source>
</evidence>
<dbReference type="Gene3D" id="1.10.150.130">
    <property type="match status" value="1"/>
</dbReference>
<dbReference type="OrthoDB" id="662444at2"/>
<proteinExistence type="predicted"/>
<dbReference type="Gene3D" id="1.10.443.10">
    <property type="entry name" value="Intergrase catalytic core"/>
    <property type="match status" value="1"/>
</dbReference>
<reference evidence="5 6" key="1">
    <citation type="submission" date="2017-12" db="EMBL/GenBank/DDBJ databases">
        <title>Genome sequence of the active heterotrophic nitrifier-denitrifier, Cupriavidus pauculus UM1.</title>
        <authorList>
            <person name="Putonti C."/>
            <person name="Castignetti D."/>
        </authorList>
    </citation>
    <scope>NUCLEOTIDE SEQUENCE [LARGE SCALE GENOMIC DNA]</scope>
    <source>
        <strain evidence="5 6">UM1</strain>
    </source>
</reference>
<evidence type="ECO:0000259" key="4">
    <source>
        <dbReference type="PROSITE" id="PS51898"/>
    </source>
</evidence>
<dbReference type="GO" id="GO:0006310">
    <property type="term" value="P:DNA recombination"/>
    <property type="evidence" value="ECO:0007669"/>
    <property type="project" value="UniProtKB-KW"/>
</dbReference>
<dbReference type="GO" id="GO:0003677">
    <property type="term" value="F:DNA binding"/>
    <property type="evidence" value="ECO:0007669"/>
    <property type="project" value="UniProtKB-KW"/>
</dbReference>
<keyword evidence="3" id="KW-0233">DNA recombination</keyword>
<gene>
    <name evidence="5" type="ORF">CYJ10_19110</name>
</gene>
<dbReference type="InterPro" id="IPR050090">
    <property type="entry name" value="Tyrosine_recombinase_XerCD"/>
</dbReference>
<dbReference type="PANTHER" id="PTHR30349:SF94">
    <property type="entry name" value="INTEGRASE_RECOMBINASE HI_1414-RELATED"/>
    <property type="match status" value="1"/>
</dbReference>
<evidence type="ECO:0000256" key="2">
    <source>
        <dbReference type="ARBA" id="ARBA00023125"/>
    </source>
</evidence>
<dbReference type="PANTHER" id="PTHR30349">
    <property type="entry name" value="PHAGE INTEGRASE-RELATED"/>
    <property type="match status" value="1"/>
</dbReference>
<name>A0A2N5C9M4_9BURK</name>
<evidence type="ECO:0000256" key="1">
    <source>
        <dbReference type="ARBA" id="ARBA00022908"/>
    </source>
</evidence>
<dbReference type="EMBL" id="PJRP01000009">
    <property type="protein sequence ID" value="PLP98899.1"/>
    <property type="molecule type" value="Genomic_DNA"/>
</dbReference>
<dbReference type="CDD" id="cd00796">
    <property type="entry name" value="INT_Rci_Hp1_C"/>
    <property type="match status" value="1"/>
</dbReference>
<dbReference type="Pfam" id="PF00589">
    <property type="entry name" value="Phage_integrase"/>
    <property type="match status" value="1"/>
</dbReference>
<sequence length="343" mass="38314">MATISKRVSASGAVTYQAKCRRKGYPIQSKTFAKRSDAITWARQIERAFDTGEALGIADKTAHAATTVGDVLKKFRDEVCPTLRGGKIDQERIDMWLAAKWTKTPILELTPAILAKFRDDRLKTASAGTVLRELNIIRSALNRARTDWGIPVPECKITRPKAPAARDRRLKAGEFDKLMTGCERARNKQLRPAVILAIETAARQGELLKLTWAHVDMVGRVARFPITKNGTPRTIPLSTRAIEALTELQLDRPDSAGSHPKFGHVLWRYANDRSSLKHAFARLTKRVGIEGLRFHDLRREGVSRMLEKGLNIVEVSQVSGHKTLSMIQRYAAPRPEDIALKLG</sequence>
<dbReference type="Proteomes" id="UP000234341">
    <property type="component" value="Unassembled WGS sequence"/>
</dbReference>